<dbReference type="EMBL" id="OOIL02003847">
    <property type="protein sequence ID" value="VFQ89737.1"/>
    <property type="molecule type" value="Genomic_DNA"/>
</dbReference>
<proteinExistence type="predicted"/>
<name>A0A484LXL0_9ASTE</name>
<dbReference type="AlphaFoldDB" id="A0A484LXL0"/>
<evidence type="ECO:0000313" key="1">
    <source>
        <dbReference type="EMBL" id="VFQ81303.1"/>
    </source>
</evidence>
<sequence>MLSKTQTHWVVKTNKHMFWLLDDFGYIIEVSMLQELVNVRASTVFLDWTCQDNECYCTKSANVERG</sequence>
<reference evidence="1 3" key="1">
    <citation type="submission" date="2018-04" db="EMBL/GenBank/DDBJ databases">
        <authorList>
            <person name="Vogel A."/>
        </authorList>
    </citation>
    <scope>NUCLEOTIDE SEQUENCE [LARGE SCALE GENOMIC DNA]</scope>
</reference>
<evidence type="ECO:0000313" key="2">
    <source>
        <dbReference type="EMBL" id="VFQ89737.1"/>
    </source>
</evidence>
<keyword evidence="3" id="KW-1185">Reference proteome</keyword>
<accession>A0A484LXL0</accession>
<evidence type="ECO:0000313" key="3">
    <source>
        <dbReference type="Proteomes" id="UP000595140"/>
    </source>
</evidence>
<organism evidence="1 3">
    <name type="scientific">Cuscuta campestris</name>
    <dbReference type="NCBI Taxonomy" id="132261"/>
    <lineage>
        <taxon>Eukaryota</taxon>
        <taxon>Viridiplantae</taxon>
        <taxon>Streptophyta</taxon>
        <taxon>Embryophyta</taxon>
        <taxon>Tracheophyta</taxon>
        <taxon>Spermatophyta</taxon>
        <taxon>Magnoliopsida</taxon>
        <taxon>eudicotyledons</taxon>
        <taxon>Gunneridae</taxon>
        <taxon>Pentapetalae</taxon>
        <taxon>asterids</taxon>
        <taxon>lamiids</taxon>
        <taxon>Solanales</taxon>
        <taxon>Convolvulaceae</taxon>
        <taxon>Cuscuteae</taxon>
        <taxon>Cuscuta</taxon>
        <taxon>Cuscuta subgen. Grammica</taxon>
        <taxon>Cuscuta sect. Cleistogrammica</taxon>
    </lineage>
</organism>
<protein>
    <submittedName>
        <fullName evidence="1">Uncharacterized protein</fullName>
    </submittedName>
</protein>
<dbReference type="EMBL" id="OOIL02002239">
    <property type="protein sequence ID" value="VFQ81303.1"/>
    <property type="molecule type" value="Genomic_DNA"/>
</dbReference>
<gene>
    <name evidence="1" type="ORF">CCAM_LOCUS23079</name>
    <name evidence="2" type="ORF">CCAM_LOCUS31513</name>
</gene>
<dbReference type="Proteomes" id="UP000595140">
    <property type="component" value="Unassembled WGS sequence"/>
</dbReference>